<dbReference type="InterPro" id="IPR051000">
    <property type="entry name" value="Homeobox_DNA-bind_prot"/>
</dbReference>
<sequence length="520" mass="58881">MKTLSTDFLPPYIKRTHKDRSTHAIPNNYDTCESVCCICNSHNLDRTKAIGPYMMQSSQPDFVMICPCLQKAHPACLKRYDTDYVCRTCNYIYPSKKCIFLAAFSTFTCHLLSFLSLIGLVFGLSQLGRVLDELALGSEIGPKIDGDETWHDQEMLQIAVWLDVVHYSTAFAGQAMLGLVYIIGVCLVIGIRRTADMITNILHINLDCIYGHNVIPNQIKPITVKNKFMDEPKTKPRITLRMNLLDDDPWVPPIKHRRRFSAEEARILESEYDKNSSPTQERIQQIASSINTPRKIITTWFQNRRAKHKRRQRVKRGSMSPAEGDVEVVNSDATDSAVENCIPFDKDPMLTIAMDQGNHTASFKDPGNMKSGISYNKTEGSFLNDSHGLNVATGLYPSCYPQLLNPYPTFNLSFPEEMAHHSTVNEYTTSYMPTPYLTTYLLAASPRPSSFLLYNTNLTERQHPIVEPFQSLMNTHKAKQMHAFLYNDMDDPSQCLYTPLSSKALDSIGAMPRSQMCSKP</sequence>
<dbReference type="SMART" id="SM00389">
    <property type="entry name" value="HOX"/>
    <property type="match status" value="1"/>
</dbReference>
<keyword evidence="5" id="KW-0812">Transmembrane</keyword>
<comment type="subcellular location">
    <subcellularLocation>
        <location evidence="3 4">Nucleus</location>
    </subcellularLocation>
</comment>
<dbReference type="SUPFAM" id="SSF46689">
    <property type="entry name" value="Homeodomain-like"/>
    <property type="match status" value="1"/>
</dbReference>
<reference evidence="7 8" key="1">
    <citation type="journal article" date="2018" name="G3 (Bethesda)">
        <title>Phylogenetic and Phylogenomic Definition of Rhizopus Species.</title>
        <authorList>
            <person name="Gryganskyi A.P."/>
            <person name="Golan J."/>
            <person name="Dolatabadi S."/>
            <person name="Mondo S."/>
            <person name="Robb S."/>
            <person name="Idnurm A."/>
            <person name="Muszewska A."/>
            <person name="Steczkiewicz K."/>
            <person name="Masonjones S."/>
            <person name="Liao H.L."/>
            <person name="Gajdeczka M.T."/>
            <person name="Anike F."/>
            <person name="Vuek A."/>
            <person name="Anishchenko I.M."/>
            <person name="Voigt K."/>
            <person name="de Hoog G.S."/>
            <person name="Smith M.E."/>
            <person name="Heitman J."/>
            <person name="Vilgalys R."/>
            <person name="Stajich J.E."/>
        </authorList>
    </citation>
    <scope>NUCLEOTIDE SEQUENCE [LARGE SCALE GENOMIC DNA]</scope>
    <source>
        <strain evidence="7 8">CBS 357.93</strain>
    </source>
</reference>
<protein>
    <recommendedName>
        <fullName evidence="6">Homeobox domain-containing protein</fullName>
    </recommendedName>
</protein>
<evidence type="ECO:0000256" key="4">
    <source>
        <dbReference type="RuleBase" id="RU000682"/>
    </source>
</evidence>
<dbReference type="GO" id="GO:0000978">
    <property type="term" value="F:RNA polymerase II cis-regulatory region sequence-specific DNA binding"/>
    <property type="evidence" value="ECO:0007669"/>
    <property type="project" value="TreeGrafter"/>
</dbReference>
<gene>
    <name evidence="7" type="ORF">CU097_001089</name>
</gene>
<evidence type="ECO:0000256" key="2">
    <source>
        <dbReference type="ARBA" id="ARBA00023155"/>
    </source>
</evidence>
<dbReference type="Gene3D" id="1.10.10.60">
    <property type="entry name" value="Homeodomain-like"/>
    <property type="match status" value="1"/>
</dbReference>
<keyword evidence="8" id="KW-1185">Reference proteome</keyword>
<evidence type="ECO:0000256" key="1">
    <source>
        <dbReference type="ARBA" id="ARBA00023125"/>
    </source>
</evidence>
<evidence type="ECO:0000256" key="5">
    <source>
        <dbReference type="SAM" id="Phobius"/>
    </source>
</evidence>
<keyword evidence="5" id="KW-1133">Transmembrane helix</keyword>
<keyword evidence="3 4" id="KW-0539">Nucleus</keyword>
<feature type="transmembrane region" description="Helical" evidence="5">
    <location>
        <begin position="171"/>
        <end position="191"/>
    </location>
</feature>
<dbReference type="GO" id="GO:0030154">
    <property type="term" value="P:cell differentiation"/>
    <property type="evidence" value="ECO:0007669"/>
    <property type="project" value="TreeGrafter"/>
</dbReference>
<evidence type="ECO:0000313" key="7">
    <source>
        <dbReference type="EMBL" id="RCH80643.1"/>
    </source>
</evidence>
<comment type="caution">
    <text evidence="7">The sequence shown here is derived from an EMBL/GenBank/DDBJ whole genome shotgun (WGS) entry which is preliminary data.</text>
</comment>
<evidence type="ECO:0000259" key="6">
    <source>
        <dbReference type="PROSITE" id="PS50071"/>
    </source>
</evidence>
<name>A0A367ISJ5_RHIAZ</name>
<evidence type="ECO:0000313" key="8">
    <source>
        <dbReference type="Proteomes" id="UP000252139"/>
    </source>
</evidence>
<dbReference type="InterPro" id="IPR001356">
    <property type="entry name" value="HD"/>
</dbReference>
<dbReference type="GO" id="GO:0005634">
    <property type="term" value="C:nucleus"/>
    <property type="evidence" value="ECO:0007669"/>
    <property type="project" value="UniProtKB-SubCell"/>
</dbReference>
<dbReference type="AlphaFoldDB" id="A0A367ISJ5"/>
<feature type="transmembrane region" description="Helical" evidence="5">
    <location>
        <begin position="99"/>
        <end position="124"/>
    </location>
</feature>
<evidence type="ECO:0000256" key="3">
    <source>
        <dbReference type="PROSITE-ProRule" id="PRU00108"/>
    </source>
</evidence>
<dbReference type="EMBL" id="PJQL01003807">
    <property type="protein sequence ID" value="RCH80643.1"/>
    <property type="molecule type" value="Genomic_DNA"/>
</dbReference>
<organism evidence="7 8">
    <name type="scientific">Rhizopus azygosporus</name>
    <name type="common">Rhizopus microsporus var. azygosporus</name>
    <dbReference type="NCBI Taxonomy" id="86630"/>
    <lineage>
        <taxon>Eukaryota</taxon>
        <taxon>Fungi</taxon>
        <taxon>Fungi incertae sedis</taxon>
        <taxon>Mucoromycota</taxon>
        <taxon>Mucoromycotina</taxon>
        <taxon>Mucoromycetes</taxon>
        <taxon>Mucorales</taxon>
        <taxon>Mucorineae</taxon>
        <taxon>Rhizopodaceae</taxon>
        <taxon>Rhizopus</taxon>
    </lineage>
</organism>
<accession>A0A367ISJ5</accession>
<keyword evidence="5" id="KW-0472">Membrane</keyword>
<dbReference type="STRING" id="86630.A0A367ISJ5"/>
<feature type="non-terminal residue" evidence="7">
    <location>
        <position position="520"/>
    </location>
</feature>
<proteinExistence type="predicted"/>
<dbReference type="GO" id="GO:0006357">
    <property type="term" value="P:regulation of transcription by RNA polymerase II"/>
    <property type="evidence" value="ECO:0007669"/>
    <property type="project" value="TreeGrafter"/>
</dbReference>
<dbReference type="Proteomes" id="UP000252139">
    <property type="component" value="Unassembled WGS sequence"/>
</dbReference>
<dbReference type="CDD" id="cd00086">
    <property type="entry name" value="homeodomain"/>
    <property type="match status" value="1"/>
</dbReference>
<feature type="DNA-binding region" description="Homeobox" evidence="3">
    <location>
        <begin position="253"/>
        <end position="312"/>
    </location>
</feature>
<dbReference type="PANTHER" id="PTHR24324">
    <property type="entry name" value="HOMEOBOX PROTEIN HHEX"/>
    <property type="match status" value="1"/>
</dbReference>
<dbReference type="OrthoDB" id="2286520at2759"/>
<dbReference type="InterPro" id="IPR009057">
    <property type="entry name" value="Homeodomain-like_sf"/>
</dbReference>
<keyword evidence="1 3" id="KW-0238">DNA-binding</keyword>
<keyword evidence="2 3" id="KW-0371">Homeobox</keyword>
<dbReference type="PANTHER" id="PTHR24324:SF9">
    <property type="entry name" value="HOMEOBOX DOMAIN-CONTAINING PROTEIN"/>
    <property type="match status" value="1"/>
</dbReference>
<dbReference type="PROSITE" id="PS50071">
    <property type="entry name" value="HOMEOBOX_2"/>
    <property type="match status" value="1"/>
</dbReference>
<feature type="domain" description="Homeobox" evidence="6">
    <location>
        <begin position="251"/>
        <end position="311"/>
    </location>
</feature>
<dbReference type="Pfam" id="PF00046">
    <property type="entry name" value="Homeodomain"/>
    <property type="match status" value="1"/>
</dbReference>